<dbReference type="STRING" id="68895.RR42_s2100"/>
<keyword evidence="4" id="KW-1185">Reference proteome</keyword>
<dbReference type="PIRSF" id="PIRSF012281">
    <property type="entry name" value="UCP012281"/>
    <property type="match status" value="1"/>
</dbReference>
<feature type="chain" id="PRO_5002174119" evidence="1">
    <location>
        <begin position="30"/>
        <end position="274"/>
    </location>
</feature>
<proteinExistence type="predicted"/>
<evidence type="ECO:0000256" key="1">
    <source>
        <dbReference type="SAM" id="SignalP"/>
    </source>
</evidence>
<gene>
    <name evidence="3" type="ORF">RR42_s2100</name>
</gene>
<dbReference type="EMBL" id="CP010537">
    <property type="protein sequence ID" value="AJG23682.1"/>
    <property type="molecule type" value="Genomic_DNA"/>
</dbReference>
<organism evidence="3 4">
    <name type="scientific">Cupriavidus basilensis</name>
    <dbReference type="NCBI Taxonomy" id="68895"/>
    <lineage>
        <taxon>Bacteria</taxon>
        <taxon>Pseudomonadati</taxon>
        <taxon>Pseudomonadota</taxon>
        <taxon>Betaproteobacteria</taxon>
        <taxon>Burkholderiales</taxon>
        <taxon>Burkholderiaceae</taxon>
        <taxon>Cupriavidus</taxon>
    </lineage>
</organism>
<name>A0A0C4YDH0_9BURK</name>
<dbReference type="RefSeq" id="WP_236702081.1">
    <property type="nucleotide sequence ID" value="NZ_CP010537.1"/>
</dbReference>
<sequence>MNLTRNLSRNWRQGVLALACAAAPLVTTAEPVADLDGPVGGWRHGGLSNELERYTAAYPKPPVDRGTQKYRTLIEGRLRKVGKEGRKPPTLVVNGTAMPLYADEQGRFARPWAFGRGSNSVEIVSADGASRQRLQFYEADGAKIQAKLRAVLTWDDPKAEVDLHVISPDGGHAFFASPLLPEGGGLDVDSVDGAGPEIFSSAAPRPGVWLFYVNYWGNFNADGYNFEKGKNDRDLITAKLTLIYNENTLNEKRETLVVPLRKLGELALMKSVRF</sequence>
<evidence type="ECO:0000313" key="3">
    <source>
        <dbReference type="EMBL" id="AJG23682.1"/>
    </source>
</evidence>
<feature type="domain" description="DUF2135" evidence="2">
    <location>
        <begin position="204"/>
        <end position="260"/>
    </location>
</feature>
<dbReference type="Proteomes" id="UP000031843">
    <property type="component" value="Chromosome secondary"/>
</dbReference>
<evidence type="ECO:0000313" key="4">
    <source>
        <dbReference type="Proteomes" id="UP000031843"/>
    </source>
</evidence>
<evidence type="ECO:0000259" key="2">
    <source>
        <dbReference type="Pfam" id="PF09906"/>
    </source>
</evidence>
<protein>
    <submittedName>
        <fullName evidence="3">Putative signal peptide protein</fullName>
    </submittedName>
</protein>
<accession>A0A0C4YDH0</accession>
<dbReference type="AlphaFoldDB" id="A0A0C4YDH0"/>
<dbReference type="InterPro" id="IPR012039">
    <property type="entry name" value="UCP012281"/>
</dbReference>
<dbReference type="KEGG" id="cbw:RR42_s2100"/>
<dbReference type="Pfam" id="PF09906">
    <property type="entry name" value="DUF2135"/>
    <property type="match status" value="1"/>
</dbReference>
<reference evidence="3 4" key="1">
    <citation type="journal article" date="2015" name="Genome Announc.">
        <title>Complete Genome Sequence of Cupriavidus basilensis 4G11, Isolated from the Oak Ridge Field Research Center Site.</title>
        <authorList>
            <person name="Ray J."/>
            <person name="Waters R.J."/>
            <person name="Skerker J.M."/>
            <person name="Kuehl J.V."/>
            <person name="Price M.N."/>
            <person name="Huang J."/>
            <person name="Chakraborty R."/>
            <person name="Arkin A.P."/>
            <person name="Deutschbauer A."/>
        </authorList>
    </citation>
    <scope>NUCLEOTIDE SEQUENCE [LARGE SCALE GENOMIC DNA]</scope>
    <source>
        <strain evidence="3">4G11</strain>
    </source>
</reference>
<feature type="signal peptide" evidence="1">
    <location>
        <begin position="1"/>
        <end position="29"/>
    </location>
</feature>
<keyword evidence="1" id="KW-0732">Signal</keyword>
<dbReference type="InterPro" id="IPR019220">
    <property type="entry name" value="DUF2135"/>
</dbReference>